<dbReference type="InterPro" id="IPR001789">
    <property type="entry name" value="Sig_transdc_resp-reg_receiver"/>
</dbReference>
<keyword evidence="1" id="KW-0597">Phosphoprotein</keyword>
<dbReference type="SUPFAM" id="SSF52172">
    <property type="entry name" value="CheY-like"/>
    <property type="match status" value="1"/>
</dbReference>
<dbReference type="GO" id="GO:0005829">
    <property type="term" value="C:cytosol"/>
    <property type="evidence" value="ECO:0007669"/>
    <property type="project" value="TreeGrafter"/>
</dbReference>
<dbReference type="EMBL" id="WNZX01000003">
    <property type="protein sequence ID" value="MUG70286.1"/>
    <property type="molecule type" value="Genomic_DNA"/>
</dbReference>
<evidence type="ECO:0000259" key="7">
    <source>
        <dbReference type="PROSITE" id="PS50110"/>
    </source>
</evidence>
<evidence type="ECO:0000256" key="5">
    <source>
        <dbReference type="ARBA" id="ARBA00023163"/>
    </source>
</evidence>
<dbReference type="GO" id="GO:0000976">
    <property type="term" value="F:transcription cis-regulatory region binding"/>
    <property type="evidence" value="ECO:0007669"/>
    <property type="project" value="TreeGrafter"/>
</dbReference>
<comment type="caution">
    <text evidence="6">Lacks conserved residue(s) required for the propagation of feature annotation.</text>
</comment>
<evidence type="ECO:0000256" key="4">
    <source>
        <dbReference type="ARBA" id="ARBA00023125"/>
    </source>
</evidence>
<accession>A0A7X3CS13</accession>
<proteinExistence type="predicted"/>
<dbReference type="PANTHER" id="PTHR48111">
    <property type="entry name" value="REGULATOR OF RPOS"/>
    <property type="match status" value="1"/>
</dbReference>
<keyword evidence="2" id="KW-0902">Two-component regulatory system</keyword>
<evidence type="ECO:0000313" key="9">
    <source>
        <dbReference type="Proteomes" id="UP000450917"/>
    </source>
</evidence>
<feature type="domain" description="Response regulatory" evidence="7">
    <location>
        <begin position="152"/>
        <end position="267"/>
    </location>
</feature>
<evidence type="ECO:0000256" key="6">
    <source>
        <dbReference type="PROSITE-ProRule" id="PRU00169"/>
    </source>
</evidence>
<dbReference type="SMART" id="SM00448">
    <property type="entry name" value="REC"/>
    <property type="match status" value="1"/>
</dbReference>
<dbReference type="Pfam" id="PF00072">
    <property type="entry name" value="Response_reg"/>
    <property type="match status" value="1"/>
</dbReference>
<keyword evidence="9" id="KW-1185">Reference proteome</keyword>
<dbReference type="Proteomes" id="UP000450917">
    <property type="component" value="Unassembled WGS sequence"/>
</dbReference>
<comment type="caution">
    <text evidence="8">The sequence shown here is derived from an EMBL/GenBank/DDBJ whole genome shotgun (WGS) entry which is preliminary data.</text>
</comment>
<dbReference type="PROSITE" id="PS50110">
    <property type="entry name" value="RESPONSE_REGULATORY"/>
    <property type="match status" value="1"/>
</dbReference>
<gene>
    <name evidence="8" type="ORF">GNP93_06290</name>
</gene>
<dbReference type="PANTHER" id="PTHR48111:SF1">
    <property type="entry name" value="TWO-COMPONENT RESPONSE REGULATOR ORR33"/>
    <property type="match status" value="1"/>
</dbReference>
<evidence type="ECO:0000256" key="2">
    <source>
        <dbReference type="ARBA" id="ARBA00023012"/>
    </source>
</evidence>
<sequence length="268" mass="29307">MNNALLTGSRLSQRLTNRMNSVLQAAVPWTECGLIAASTHGISPIWLQDLETRLAKENENLAVIANYETDEGTLTILLPGQSLAFTHFVSLSVKAYLQDAGLLNGAMAVASFPESAPASDETLIDFLALLDEKEQSDIAVYQGQPQSPEPPTVVMIDPNADLLDFLNVRLGLQGYDVRPAHDGMEGLRLVESVQPDLVITELALPALDGYQVIHRIRQTQSRACKVVVLTDLTVEQDICKCFDLGAADVIKKPFSPMELEARLRRLLA</sequence>
<dbReference type="AlphaFoldDB" id="A0A7X3CS13"/>
<reference evidence="8 9" key="1">
    <citation type="submission" date="2019-11" db="EMBL/GenBank/DDBJ databases">
        <title>Draft genome sequences of five Paenibacillus species of dairy origin.</title>
        <authorList>
            <person name="Olajide A.M."/>
            <person name="Chen S."/>
            <person name="Lapointe G."/>
        </authorList>
    </citation>
    <scope>NUCLEOTIDE SEQUENCE [LARGE SCALE GENOMIC DNA]</scope>
    <source>
        <strain evidence="8 9">2CS3</strain>
    </source>
</reference>
<dbReference type="InterPro" id="IPR011006">
    <property type="entry name" value="CheY-like_superfamily"/>
</dbReference>
<evidence type="ECO:0000256" key="3">
    <source>
        <dbReference type="ARBA" id="ARBA00023015"/>
    </source>
</evidence>
<dbReference type="Gene3D" id="3.40.50.2300">
    <property type="match status" value="1"/>
</dbReference>
<keyword evidence="4" id="KW-0238">DNA-binding</keyword>
<keyword evidence="5" id="KW-0804">Transcription</keyword>
<dbReference type="GO" id="GO:0032993">
    <property type="term" value="C:protein-DNA complex"/>
    <property type="evidence" value="ECO:0007669"/>
    <property type="project" value="TreeGrafter"/>
</dbReference>
<dbReference type="RefSeq" id="WP_127605587.1">
    <property type="nucleotide sequence ID" value="NZ_JARTHJ010000055.1"/>
</dbReference>
<dbReference type="GO" id="GO:0006355">
    <property type="term" value="P:regulation of DNA-templated transcription"/>
    <property type="evidence" value="ECO:0007669"/>
    <property type="project" value="TreeGrafter"/>
</dbReference>
<dbReference type="InterPro" id="IPR039420">
    <property type="entry name" value="WalR-like"/>
</dbReference>
<evidence type="ECO:0000256" key="1">
    <source>
        <dbReference type="ARBA" id="ARBA00022553"/>
    </source>
</evidence>
<organism evidence="8 9">
    <name type="scientific">Paenibacillus validus</name>
    <dbReference type="NCBI Taxonomy" id="44253"/>
    <lineage>
        <taxon>Bacteria</taxon>
        <taxon>Bacillati</taxon>
        <taxon>Bacillota</taxon>
        <taxon>Bacilli</taxon>
        <taxon>Bacillales</taxon>
        <taxon>Paenibacillaceae</taxon>
        <taxon>Paenibacillus</taxon>
    </lineage>
</organism>
<protein>
    <submittedName>
        <fullName evidence="8">Response regulator</fullName>
    </submittedName>
</protein>
<keyword evidence="3" id="KW-0805">Transcription regulation</keyword>
<evidence type="ECO:0000313" key="8">
    <source>
        <dbReference type="EMBL" id="MUG70286.1"/>
    </source>
</evidence>
<dbReference type="CDD" id="cd17574">
    <property type="entry name" value="REC_OmpR"/>
    <property type="match status" value="1"/>
</dbReference>
<dbReference type="GO" id="GO:0000156">
    <property type="term" value="F:phosphorelay response regulator activity"/>
    <property type="evidence" value="ECO:0007669"/>
    <property type="project" value="TreeGrafter"/>
</dbReference>
<name>A0A7X3CS13_9BACL</name>